<dbReference type="EC" id="2.7.13.3" evidence="2"/>
<dbReference type="Gene3D" id="3.30.565.10">
    <property type="entry name" value="Histidine kinase-like ATPase, C-terminal domain"/>
    <property type="match status" value="1"/>
</dbReference>
<evidence type="ECO:0000256" key="2">
    <source>
        <dbReference type="ARBA" id="ARBA00012438"/>
    </source>
</evidence>
<keyword evidence="6 11" id="KW-0418">Kinase</keyword>
<reference evidence="11 12" key="1">
    <citation type="submission" date="2019-03" db="EMBL/GenBank/DDBJ databases">
        <title>Genomic Encyclopedia of Type Strains, Phase IV (KMG-IV): sequencing the most valuable type-strain genomes for metagenomic binning, comparative biology and taxonomic classification.</title>
        <authorList>
            <person name="Goeker M."/>
        </authorList>
    </citation>
    <scope>NUCLEOTIDE SEQUENCE [LARGE SCALE GENOMIC DNA]</scope>
    <source>
        <strain evidence="11 12">DSM 100059</strain>
    </source>
</reference>
<evidence type="ECO:0000256" key="9">
    <source>
        <dbReference type="SAM" id="Phobius"/>
    </source>
</evidence>
<dbReference type="GO" id="GO:0005524">
    <property type="term" value="F:ATP binding"/>
    <property type="evidence" value="ECO:0007669"/>
    <property type="project" value="UniProtKB-KW"/>
</dbReference>
<keyword evidence="9" id="KW-1133">Transmembrane helix</keyword>
<proteinExistence type="predicted"/>
<keyword evidence="3" id="KW-0597">Phosphoprotein</keyword>
<keyword evidence="7" id="KW-0067">ATP-binding</keyword>
<dbReference type="InterPro" id="IPR011712">
    <property type="entry name" value="Sig_transdc_His_kin_sub3_dim/P"/>
</dbReference>
<keyword evidence="12" id="KW-1185">Reference proteome</keyword>
<keyword evidence="8" id="KW-0902">Two-component regulatory system</keyword>
<name>A0A4R8DF74_9BACT</name>
<evidence type="ECO:0000256" key="3">
    <source>
        <dbReference type="ARBA" id="ARBA00022553"/>
    </source>
</evidence>
<evidence type="ECO:0000256" key="1">
    <source>
        <dbReference type="ARBA" id="ARBA00000085"/>
    </source>
</evidence>
<evidence type="ECO:0000256" key="4">
    <source>
        <dbReference type="ARBA" id="ARBA00022679"/>
    </source>
</evidence>
<dbReference type="Proteomes" id="UP000294498">
    <property type="component" value="Unassembled WGS sequence"/>
</dbReference>
<accession>A0A4R8DF74</accession>
<evidence type="ECO:0000256" key="6">
    <source>
        <dbReference type="ARBA" id="ARBA00022777"/>
    </source>
</evidence>
<dbReference type="GO" id="GO:0000155">
    <property type="term" value="F:phosphorelay sensor kinase activity"/>
    <property type="evidence" value="ECO:0007669"/>
    <property type="project" value="InterPro"/>
</dbReference>
<keyword evidence="9" id="KW-0472">Membrane</keyword>
<dbReference type="InterPro" id="IPR036890">
    <property type="entry name" value="HATPase_C_sf"/>
</dbReference>
<dbReference type="GO" id="GO:0046983">
    <property type="term" value="F:protein dimerization activity"/>
    <property type="evidence" value="ECO:0007669"/>
    <property type="project" value="InterPro"/>
</dbReference>
<protein>
    <recommendedName>
        <fullName evidence="2">histidine kinase</fullName>
        <ecNumber evidence="2">2.7.13.3</ecNumber>
    </recommendedName>
</protein>
<dbReference type="PANTHER" id="PTHR24421">
    <property type="entry name" value="NITRATE/NITRITE SENSOR PROTEIN NARX-RELATED"/>
    <property type="match status" value="1"/>
</dbReference>
<dbReference type="AlphaFoldDB" id="A0A4R8DF74"/>
<organism evidence="11 12">
    <name type="scientific">Dinghuibacter silviterrae</name>
    <dbReference type="NCBI Taxonomy" id="1539049"/>
    <lineage>
        <taxon>Bacteria</taxon>
        <taxon>Pseudomonadati</taxon>
        <taxon>Bacteroidota</taxon>
        <taxon>Chitinophagia</taxon>
        <taxon>Chitinophagales</taxon>
        <taxon>Chitinophagaceae</taxon>
        <taxon>Dinghuibacter</taxon>
    </lineage>
</organism>
<keyword evidence="5" id="KW-0547">Nucleotide-binding</keyword>
<feature type="transmembrane region" description="Helical" evidence="9">
    <location>
        <begin position="12"/>
        <end position="33"/>
    </location>
</feature>
<dbReference type="PANTHER" id="PTHR24421:SF10">
    <property type="entry name" value="NITRATE_NITRITE SENSOR PROTEIN NARQ"/>
    <property type="match status" value="1"/>
</dbReference>
<dbReference type="GO" id="GO:0016020">
    <property type="term" value="C:membrane"/>
    <property type="evidence" value="ECO:0007669"/>
    <property type="project" value="InterPro"/>
</dbReference>
<gene>
    <name evidence="11" type="ORF">EDB95_3928</name>
</gene>
<evidence type="ECO:0000259" key="10">
    <source>
        <dbReference type="Pfam" id="PF07730"/>
    </source>
</evidence>
<comment type="catalytic activity">
    <reaction evidence="1">
        <text>ATP + protein L-histidine = ADP + protein N-phospho-L-histidine.</text>
        <dbReference type="EC" id="2.7.13.3"/>
    </reaction>
</comment>
<dbReference type="EMBL" id="SODV01000002">
    <property type="protein sequence ID" value="TDW96105.1"/>
    <property type="molecule type" value="Genomic_DNA"/>
</dbReference>
<evidence type="ECO:0000256" key="5">
    <source>
        <dbReference type="ARBA" id="ARBA00022741"/>
    </source>
</evidence>
<evidence type="ECO:0000313" key="11">
    <source>
        <dbReference type="EMBL" id="TDW96105.1"/>
    </source>
</evidence>
<keyword evidence="9" id="KW-0812">Transmembrane</keyword>
<dbReference type="CDD" id="cd16917">
    <property type="entry name" value="HATPase_UhpB-NarQ-NarX-like"/>
    <property type="match status" value="1"/>
</dbReference>
<evidence type="ECO:0000256" key="7">
    <source>
        <dbReference type="ARBA" id="ARBA00022840"/>
    </source>
</evidence>
<sequence>MPQVNNTDNIYVLLLIGMAGMFLLASAVVLFYVRNQKRLQRQKEEQIRYQKELTYAVIQSQEAERKRIGRDLHDDVGSALSNLKLYTIQLQEGRPEAFATYKAFRTQVDVIIDKVRSISHMLSPAELEMFGLEESIEELCLVIHQSGAVEVTFDNRAPAEMKRLSYERALSLYRVLQELFANTVKHAGAGKVSLTFYQEGNELVCVYKDNGRGLGKKTPGQPSWGIGMRNIESRLGMIRATYQLQDPSEQGFGIQINIPD</sequence>
<evidence type="ECO:0000256" key="8">
    <source>
        <dbReference type="ARBA" id="ARBA00023012"/>
    </source>
</evidence>
<dbReference type="SUPFAM" id="SSF55874">
    <property type="entry name" value="ATPase domain of HSP90 chaperone/DNA topoisomerase II/histidine kinase"/>
    <property type="match status" value="1"/>
</dbReference>
<dbReference type="Pfam" id="PF07730">
    <property type="entry name" value="HisKA_3"/>
    <property type="match status" value="1"/>
</dbReference>
<comment type="caution">
    <text evidence="11">The sequence shown here is derived from an EMBL/GenBank/DDBJ whole genome shotgun (WGS) entry which is preliminary data.</text>
</comment>
<dbReference type="OrthoDB" id="5401121at2"/>
<keyword evidence="4" id="KW-0808">Transferase</keyword>
<dbReference type="Gene3D" id="1.20.5.1930">
    <property type="match status" value="1"/>
</dbReference>
<feature type="domain" description="Signal transduction histidine kinase subgroup 3 dimerisation and phosphoacceptor" evidence="10">
    <location>
        <begin position="64"/>
        <end position="127"/>
    </location>
</feature>
<evidence type="ECO:0000313" key="12">
    <source>
        <dbReference type="Proteomes" id="UP000294498"/>
    </source>
</evidence>
<dbReference type="InterPro" id="IPR050482">
    <property type="entry name" value="Sensor_HK_TwoCompSys"/>
</dbReference>